<name>A0A7W6DZT5_9RHOB</name>
<proteinExistence type="inferred from homology"/>
<dbReference type="PANTHER" id="PTHR43179">
    <property type="entry name" value="RHAMNOSYLTRANSFERASE WBBL"/>
    <property type="match status" value="1"/>
</dbReference>
<evidence type="ECO:0000256" key="1">
    <source>
        <dbReference type="ARBA" id="ARBA00006739"/>
    </source>
</evidence>
<dbReference type="RefSeq" id="WP_183970110.1">
    <property type="nucleotide sequence ID" value="NZ_BAABBZ010000052.1"/>
</dbReference>
<accession>A0A7W6DZT5</accession>
<keyword evidence="3 6" id="KW-0808">Transferase</keyword>
<reference evidence="6 7" key="1">
    <citation type="submission" date="2020-08" db="EMBL/GenBank/DDBJ databases">
        <title>Genomic Encyclopedia of Type Strains, Phase IV (KMG-IV): sequencing the most valuable type-strain genomes for metagenomic binning, comparative biology and taxonomic classification.</title>
        <authorList>
            <person name="Goeker M."/>
        </authorList>
    </citation>
    <scope>NUCLEOTIDE SEQUENCE [LARGE SCALE GENOMIC DNA]</scope>
    <source>
        <strain evidence="6 7">DSM 102235</strain>
    </source>
</reference>
<protein>
    <submittedName>
        <fullName evidence="6">GT2 family glycosyltransferase</fullName>
    </submittedName>
</protein>
<dbReference type="Gene3D" id="3.90.550.10">
    <property type="entry name" value="Spore Coat Polysaccharide Biosynthesis Protein SpsA, Chain A"/>
    <property type="match status" value="1"/>
</dbReference>
<dbReference type="EMBL" id="JACIEJ010000020">
    <property type="protein sequence ID" value="MBB3988349.1"/>
    <property type="molecule type" value="Genomic_DNA"/>
</dbReference>
<dbReference type="Gene3D" id="3.40.50.2000">
    <property type="entry name" value="Glycogen Phosphorylase B"/>
    <property type="match status" value="1"/>
</dbReference>
<gene>
    <name evidence="6" type="ORF">GGQ68_004706</name>
</gene>
<keyword evidence="2" id="KW-0328">Glycosyltransferase</keyword>
<sequence length="722" mass="78465">MLHRIRRLFGIYAAYHLPEDSAHPRRDRLLLIPPFVRAGARAFPHAIRWARMRDPAARARVKQLLDLSGPAPLALDARLFEPPSAGPDPQAVTIVMPVYGGLPLLRQALDHVVRHTDIPWRIILIDDASPDDVTLPFLRDWAAQHPAILLENAQNLGFVGSVNRGLAEAMAHPDPVVLLNSDALVPDGWARRLLRPLLEDARVASVTPMSNDAELGSIPEPGRASPITAEEAAQIDCFARETNGVAWVPAVAGVGFCMALSREALEAIPRFDEAFSPGYGEEVDWCQKTRASGCTHVYVPNLYVAHVGGQSFGSAQKQALIQRNSAILTRRYPRFDAEVHGFLRRDPLVTARLALGLARAEVTRDAPLPITLAHSMGGGAETDLQRRLHADLERVGHALVIRVGGMFRFTLELWTRRPDGGHGMTAAGTAEWDHVTRLLAPVTQRALVYSCGVGDPDPITLPDLLLSLRQPSDRLTVLMHDYFPLSPNPTLLEDGEHWRGLPDPASTSPRHETRRPDGAPVPLSVWRATWGRLLYAADRVEHFSRASQNLTEAAYPGTPSDLRPHALPVAVPPLPRPAPEAPCVLGILGSLAPHKGAALAEALSRETGRNRDCSLVLLGGIDPAHRLHAPARHHGRYDVGDLPRLAARYGVTCWLIPSLWPETFSFTTHEALATGLPVMVFDLGGQGEAARAAPNGHPVPLDLAGDPGGLLARAISLSQDQT</sequence>
<evidence type="ECO:0000256" key="4">
    <source>
        <dbReference type="SAM" id="MobiDB-lite"/>
    </source>
</evidence>
<comment type="caution">
    <text evidence="6">The sequence shown here is derived from an EMBL/GenBank/DDBJ whole genome shotgun (WGS) entry which is preliminary data.</text>
</comment>
<evidence type="ECO:0000313" key="7">
    <source>
        <dbReference type="Proteomes" id="UP000541426"/>
    </source>
</evidence>
<feature type="domain" description="Glycosyltransferase 2-like" evidence="5">
    <location>
        <begin position="93"/>
        <end position="267"/>
    </location>
</feature>
<evidence type="ECO:0000259" key="5">
    <source>
        <dbReference type="Pfam" id="PF00535"/>
    </source>
</evidence>
<dbReference type="InterPro" id="IPR001173">
    <property type="entry name" value="Glyco_trans_2-like"/>
</dbReference>
<dbReference type="SUPFAM" id="SSF53756">
    <property type="entry name" value="UDP-Glycosyltransferase/glycogen phosphorylase"/>
    <property type="match status" value="1"/>
</dbReference>
<keyword evidence="7" id="KW-1185">Reference proteome</keyword>
<dbReference type="Proteomes" id="UP000541426">
    <property type="component" value="Unassembled WGS sequence"/>
</dbReference>
<dbReference type="SUPFAM" id="SSF53448">
    <property type="entry name" value="Nucleotide-diphospho-sugar transferases"/>
    <property type="match status" value="1"/>
</dbReference>
<dbReference type="GO" id="GO:0016757">
    <property type="term" value="F:glycosyltransferase activity"/>
    <property type="evidence" value="ECO:0007669"/>
    <property type="project" value="UniProtKB-KW"/>
</dbReference>
<evidence type="ECO:0000256" key="3">
    <source>
        <dbReference type="ARBA" id="ARBA00022679"/>
    </source>
</evidence>
<organism evidence="6 7">
    <name type="scientific">Sagittula marina</name>
    <dbReference type="NCBI Taxonomy" id="943940"/>
    <lineage>
        <taxon>Bacteria</taxon>
        <taxon>Pseudomonadati</taxon>
        <taxon>Pseudomonadota</taxon>
        <taxon>Alphaproteobacteria</taxon>
        <taxon>Rhodobacterales</taxon>
        <taxon>Roseobacteraceae</taxon>
        <taxon>Sagittula</taxon>
    </lineage>
</organism>
<dbReference type="Pfam" id="PF00535">
    <property type="entry name" value="Glycos_transf_2"/>
    <property type="match status" value="1"/>
</dbReference>
<evidence type="ECO:0000256" key="2">
    <source>
        <dbReference type="ARBA" id="ARBA00022676"/>
    </source>
</evidence>
<dbReference type="AlphaFoldDB" id="A0A7W6DZT5"/>
<dbReference type="InterPro" id="IPR029044">
    <property type="entry name" value="Nucleotide-diphossugar_trans"/>
</dbReference>
<feature type="region of interest" description="Disordered" evidence="4">
    <location>
        <begin position="494"/>
        <end position="518"/>
    </location>
</feature>
<evidence type="ECO:0000313" key="6">
    <source>
        <dbReference type="EMBL" id="MBB3988349.1"/>
    </source>
</evidence>
<comment type="similarity">
    <text evidence="1">Belongs to the glycosyltransferase 2 family.</text>
</comment>
<dbReference type="PANTHER" id="PTHR43179:SF12">
    <property type="entry name" value="GALACTOFURANOSYLTRANSFERASE GLFT2"/>
    <property type="match status" value="1"/>
</dbReference>